<sequence length="66" mass="7859">MMKNRLREAVEQKRKRLIQEISVLVDTSTEGLDTLTLTDLEVEYRSVKKRQLDSTRKDDDQWQALH</sequence>
<keyword evidence="2" id="KW-1185">Reference proteome</keyword>
<organism evidence="1 2">
    <name type="scientific">Aureibacillus halotolerans</name>
    <dbReference type="NCBI Taxonomy" id="1508390"/>
    <lineage>
        <taxon>Bacteria</taxon>
        <taxon>Bacillati</taxon>
        <taxon>Bacillota</taxon>
        <taxon>Bacilli</taxon>
        <taxon>Bacillales</taxon>
        <taxon>Bacillaceae</taxon>
        <taxon>Aureibacillus</taxon>
    </lineage>
</organism>
<comment type="caution">
    <text evidence="1">The sequence shown here is derived from an EMBL/GenBank/DDBJ whole genome shotgun (WGS) entry which is preliminary data.</text>
</comment>
<dbReference type="RefSeq" id="WP_133581346.1">
    <property type="nucleotide sequence ID" value="NZ_SNYJ01000014.1"/>
</dbReference>
<gene>
    <name evidence="1" type="ORF">EV213_11423</name>
</gene>
<dbReference type="AlphaFoldDB" id="A0A4R6U221"/>
<reference evidence="1 2" key="1">
    <citation type="submission" date="2019-03" db="EMBL/GenBank/DDBJ databases">
        <title>Genomic Encyclopedia of Type Strains, Phase IV (KMG-IV): sequencing the most valuable type-strain genomes for metagenomic binning, comparative biology and taxonomic classification.</title>
        <authorList>
            <person name="Goeker M."/>
        </authorList>
    </citation>
    <scope>NUCLEOTIDE SEQUENCE [LARGE SCALE GENOMIC DNA]</scope>
    <source>
        <strain evidence="1 2">DSM 28697</strain>
    </source>
</reference>
<proteinExistence type="predicted"/>
<dbReference type="Proteomes" id="UP000295632">
    <property type="component" value="Unassembled WGS sequence"/>
</dbReference>
<evidence type="ECO:0000313" key="2">
    <source>
        <dbReference type="Proteomes" id="UP000295632"/>
    </source>
</evidence>
<evidence type="ECO:0000313" key="1">
    <source>
        <dbReference type="EMBL" id="TDQ37144.1"/>
    </source>
</evidence>
<evidence type="ECO:0008006" key="3">
    <source>
        <dbReference type="Google" id="ProtNLM"/>
    </source>
</evidence>
<accession>A0A4R6U221</accession>
<name>A0A4R6U221_9BACI</name>
<protein>
    <recommendedName>
        <fullName evidence="3">Fur-regulated basic protein A</fullName>
    </recommendedName>
</protein>
<dbReference type="EMBL" id="SNYJ01000014">
    <property type="protein sequence ID" value="TDQ37144.1"/>
    <property type="molecule type" value="Genomic_DNA"/>
</dbReference>